<dbReference type="Gene3D" id="2.60.40.10">
    <property type="entry name" value="Immunoglobulins"/>
    <property type="match status" value="2"/>
</dbReference>
<dbReference type="CDD" id="cd00063">
    <property type="entry name" value="FN3"/>
    <property type="match status" value="2"/>
</dbReference>
<comment type="subcellular location">
    <subcellularLocation>
        <location evidence="1">Membrane</location>
        <topology evidence="1">Single-pass membrane protein</topology>
    </subcellularLocation>
</comment>
<keyword evidence="10" id="KW-1185">Reference proteome</keyword>
<organism evidence="9 10">
    <name type="scientific">Cordylochernes scorpioides</name>
    <dbReference type="NCBI Taxonomy" id="51811"/>
    <lineage>
        <taxon>Eukaryota</taxon>
        <taxon>Metazoa</taxon>
        <taxon>Ecdysozoa</taxon>
        <taxon>Arthropoda</taxon>
        <taxon>Chelicerata</taxon>
        <taxon>Arachnida</taxon>
        <taxon>Pseudoscorpiones</taxon>
        <taxon>Cheliferoidea</taxon>
        <taxon>Chernetidae</taxon>
        <taxon>Cordylochernes</taxon>
    </lineage>
</organism>
<keyword evidence="5" id="KW-1133">Transmembrane helix</keyword>
<dbReference type="InterPro" id="IPR036116">
    <property type="entry name" value="FN3_sf"/>
</dbReference>
<keyword evidence="6" id="KW-0472">Membrane</keyword>
<evidence type="ECO:0000259" key="8">
    <source>
        <dbReference type="PROSITE" id="PS50853"/>
    </source>
</evidence>
<feature type="domain" description="Fibronectin type-III" evidence="8">
    <location>
        <begin position="193"/>
        <end position="288"/>
    </location>
</feature>
<evidence type="ECO:0000313" key="9">
    <source>
        <dbReference type="EMBL" id="UYV73762.1"/>
    </source>
</evidence>
<dbReference type="PANTHER" id="PTHR46877">
    <property type="entry name" value="EPH RECEPTOR A5"/>
    <property type="match status" value="1"/>
</dbReference>
<dbReference type="InterPro" id="IPR050449">
    <property type="entry name" value="Ephrin_rcpt_TKs"/>
</dbReference>
<evidence type="ECO:0000256" key="1">
    <source>
        <dbReference type="ARBA" id="ARBA00004167"/>
    </source>
</evidence>
<dbReference type="InterPro" id="IPR013783">
    <property type="entry name" value="Ig-like_fold"/>
</dbReference>
<proteinExistence type="predicted"/>
<keyword evidence="4" id="KW-0067">ATP-binding</keyword>
<protein>
    <recommendedName>
        <fullName evidence="8">Fibronectin type-III domain-containing protein</fullName>
    </recommendedName>
</protein>
<dbReference type="PANTHER" id="PTHR46877:SF14">
    <property type="entry name" value="RECEPTOR PROTEIN-TYROSINE KINASE"/>
    <property type="match status" value="1"/>
</dbReference>
<dbReference type="Pfam" id="PF00041">
    <property type="entry name" value="fn3"/>
    <property type="match status" value="2"/>
</dbReference>
<evidence type="ECO:0000256" key="6">
    <source>
        <dbReference type="ARBA" id="ARBA00023136"/>
    </source>
</evidence>
<dbReference type="InterPro" id="IPR003961">
    <property type="entry name" value="FN3_dom"/>
</dbReference>
<reference evidence="9 10" key="1">
    <citation type="submission" date="2022-01" db="EMBL/GenBank/DDBJ databases">
        <title>A chromosomal length assembly of Cordylochernes scorpioides.</title>
        <authorList>
            <person name="Zeh D."/>
            <person name="Zeh J."/>
        </authorList>
    </citation>
    <scope>NUCLEOTIDE SEQUENCE [LARGE SCALE GENOMIC DNA]</scope>
    <source>
        <strain evidence="9">IN4F17</strain>
        <tissue evidence="9">Whole Body</tissue>
    </source>
</reference>
<gene>
    <name evidence="9" type="ORF">LAZ67_11000791</name>
</gene>
<dbReference type="EMBL" id="CP092873">
    <property type="protein sequence ID" value="UYV73762.1"/>
    <property type="molecule type" value="Genomic_DNA"/>
</dbReference>
<evidence type="ECO:0000256" key="7">
    <source>
        <dbReference type="ARBA" id="ARBA00023170"/>
    </source>
</evidence>
<sequence>MRMIAAVCLPDQRYWNCETLNVVIGLKKTNEEFYYELHNVTGSTSFTFNTPPYTNWTISGLSEDFRLQPASHSSFSICRNSEFDAAPSPVRNLTVAIQDDSSFNITWDEPLHMNGILRYYLLKWSHSWRHSCDIPLSLPSWEMQVNGTTAILKALSSSRYDISVSAVTVASGDPAVVSAFTKFYGGSSVPGGKPQNLRVMERHQEFVILGWDPPLCNTTYGKIAGYQVWALVDVPWCQRNITAMVETSNTWKLDNLQPFTTYLVRVAAGSKMGISEFTADLNVTIPPAGIIGNINEWLVKAECQLIYWKYKFRDNQKSDRMSVVNSQQLGRKEVGVSSDVTLV</sequence>
<dbReference type="SMART" id="SM00060">
    <property type="entry name" value="FN3"/>
    <property type="match status" value="2"/>
</dbReference>
<name>A0ABY6KZS7_9ARAC</name>
<evidence type="ECO:0000256" key="5">
    <source>
        <dbReference type="ARBA" id="ARBA00022989"/>
    </source>
</evidence>
<accession>A0ABY6KZS7</accession>
<evidence type="ECO:0000256" key="2">
    <source>
        <dbReference type="ARBA" id="ARBA00022692"/>
    </source>
</evidence>
<dbReference type="PROSITE" id="PS50853">
    <property type="entry name" value="FN3"/>
    <property type="match status" value="2"/>
</dbReference>
<dbReference type="Proteomes" id="UP001235939">
    <property type="component" value="Chromosome 11"/>
</dbReference>
<dbReference type="SUPFAM" id="SSF49265">
    <property type="entry name" value="Fibronectin type III"/>
    <property type="match status" value="2"/>
</dbReference>
<keyword evidence="7" id="KW-0675">Receptor</keyword>
<evidence type="ECO:0000313" key="10">
    <source>
        <dbReference type="Proteomes" id="UP001235939"/>
    </source>
</evidence>
<evidence type="ECO:0000256" key="4">
    <source>
        <dbReference type="ARBA" id="ARBA00022840"/>
    </source>
</evidence>
<evidence type="ECO:0000256" key="3">
    <source>
        <dbReference type="ARBA" id="ARBA00022741"/>
    </source>
</evidence>
<keyword evidence="2" id="KW-0812">Transmembrane</keyword>
<feature type="domain" description="Fibronectin type-III" evidence="8">
    <location>
        <begin position="89"/>
        <end position="186"/>
    </location>
</feature>
<keyword evidence="3" id="KW-0547">Nucleotide-binding</keyword>